<reference evidence="1" key="1">
    <citation type="journal article" date="2014" name="Int. J. Syst. Evol. Microbiol.">
        <title>Complete genome sequence of Corynebacterium casei LMG S-19264T (=DSM 44701T), isolated from a smear-ripened cheese.</title>
        <authorList>
            <consortium name="US DOE Joint Genome Institute (JGI-PGF)"/>
            <person name="Walter F."/>
            <person name="Albersmeier A."/>
            <person name="Kalinowski J."/>
            <person name="Ruckert C."/>
        </authorList>
    </citation>
    <scope>NUCLEOTIDE SEQUENCE</scope>
    <source>
        <strain evidence="1">CGMCC 4.7306</strain>
    </source>
</reference>
<comment type="caution">
    <text evidence="1">The sequence shown here is derived from an EMBL/GenBank/DDBJ whole genome shotgun (WGS) entry which is preliminary data.</text>
</comment>
<organism evidence="1 2">
    <name type="scientific">Microlunatus endophyticus</name>
    <dbReference type="NCBI Taxonomy" id="1716077"/>
    <lineage>
        <taxon>Bacteria</taxon>
        <taxon>Bacillati</taxon>
        <taxon>Actinomycetota</taxon>
        <taxon>Actinomycetes</taxon>
        <taxon>Propionibacteriales</taxon>
        <taxon>Propionibacteriaceae</taxon>
        <taxon>Microlunatus</taxon>
    </lineage>
</organism>
<gene>
    <name evidence="1" type="ORF">GCM10011575_33680</name>
</gene>
<dbReference type="EMBL" id="BMMZ01000009">
    <property type="protein sequence ID" value="GGL72670.1"/>
    <property type="molecule type" value="Genomic_DNA"/>
</dbReference>
<evidence type="ECO:0000313" key="2">
    <source>
        <dbReference type="Proteomes" id="UP000613840"/>
    </source>
</evidence>
<dbReference type="AlphaFoldDB" id="A0A917W754"/>
<protein>
    <submittedName>
        <fullName evidence="1">Uncharacterized protein</fullName>
    </submittedName>
</protein>
<evidence type="ECO:0000313" key="1">
    <source>
        <dbReference type="EMBL" id="GGL72670.1"/>
    </source>
</evidence>
<sequence length="491" mass="54842">MPDPVVALQVGAVSFVDEGVTEVLDTVGERAGVNALFLATPTWTRGTGGRQVPGFPLPDHGKQEYDLDWVGGNYARVHPEHYGRTAIGPAGRAPEHPDFDLLGDVIPEAKRRGMQSFAWIEESSYADELRRYPNFLSTMEVDIWNKPARRPCFNNPDYRNWHLAIVEDYLSHYEIDGLAWCSERPGPLTMLMQGPTAQGLGLVTCFCRYCREIAADRNIDWRRAQEGYRKLVAWNARVAVGDTGSDGAFVSFWRLLLQYPELISWQSLWTDSQHQMYRDIYGTVKAARPEVQVGWHVYHNISFSPFYRADQDYSAMSHFSDFIKVVSYDNCAGPRFHTWIDNICHSLFADATPEEVYPLVLKILGLEEAAYESLPSTGFSADYVRRETERAVAGVEGRADIWPGIDVDIPVGRAGSQTRQKDITADASGISSRLDSGDQLTRCTPESVKAATLAAFEGGAQGVVISRKYSEMRLDNLSGVGAALRELQLLD</sequence>
<keyword evidence="2" id="KW-1185">Reference proteome</keyword>
<dbReference type="Proteomes" id="UP000613840">
    <property type="component" value="Unassembled WGS sequence"/>
</dbReference>
<accession>A0A917W754</accession>
<name>A0A917W754_9ACTN</name>
<dbReference type="Gene3D" id="3.20.20.80">
    <property type="entry name" value="Glycosidases"/>
    <property type="match status" value="1"/>
</dbReference>
<dbReference type="RefSeq" id="WP_188896545.1">
    <property type="nucleotide sequence ID" value="NZ_BMMZ01000009.1"/>
</dbReference>
<proteinExistence type="predicted"/>
<reference evidence="1" key="2">
    <citation type="submission" date="2020-09" db="EMBL/GenBank/DDBJ databases">
        <authorList>
            <person name="Sun Q."/>
            <person name="Zhou Y."/>
        </authorList>
    </citation>
    <scope>NUCLEOTIDE SEQUENCE</scope>
    <source>
        <strain evidence="1">CGMCC 4.7306</strain>
    </source>
</reference>